<evidence type="ECO:0000256" key="5">
    <source>
        <dbReference type="ARBA" id="ARBA00023136"/>
    </source>
</evidence>
<keyword evidence="4 7" id="KW-1133">Transmembrane helix</keyword>
<evidence type="ECO:0000313" key="9">
    <source>
        <dbReference type="Proteomes" id="UP000077755"/>
    </source>
</evidence>
<reference evidence="8" key="2">
    <citation type="submission" date="2022-03" db="EMBL/GenBank/DDBJ databases">
        <title>Draft title - Genomic analysis of global carrot germplasm unveils the trajectory of domestication and the origin of high carotenoid orange carrot.</title>
        <authorList>
            <person name="Iorizzo M."/>
            <person name="Ellison S."/>
            <person name="Senalik D."/>
            <person name="Macko-Podgorni A."/>
            <person name="Grzebelus D."/>
            <person name="Bostan H."/>
            <person name="Rolling W."/>
            <person name="Curaba J."/>
            <person name="Simon P."/>
        </authorList>
    </citation>
    <scope>NUCLEOTIDE SEQUENCE</scope>
    <source>
        <tissue evidence="8">Leaf</tissue>
    </source>
</reference>
<reference evidence="8" key="1">
    <citation type="journal article" date="2016" name="Nat. Genet.">
        <title>A high-quality carrot genome assembly provides new insights into carotenoid accumulation and asterid genome evolution.</title>
        <authorList>
            <person name="Iorizzo M."/>
            <person name="Ellison S."/>
            <person name="Senalik D."/>
            <person name="Zeng P."/>
            <person name="Satapoomin P."/>
            <person name="Huang J."/>
            <person name="Bowman M."/>
            <person name="Iovene M."/>
            <person name="Sanseverino W."/>
            <person name="Cavagnaro P."/>
            <person name="Yildiz M."/>
            <person name="Macko-Podgorni A."/>
            <person name="Moranska E."/>
            <person name="Grzebelus E."/>
            <person name="Grzebelus D."/>
            <person name="Ashrafi H."/>
            <person name="Zheng Z."/>
            <person name="Cheng S."/>
            <person name="Spooner D."/>
            <person name="Van Deynze A."/>
            <person name="Simon P."/>
        </authorList>
    </citation>
    <scope>NUCLEOTIDE SEQUENCE</scope>
    <source>
        <tissue evidence="8">Leaf</tissue>
    </source>
</reference>
<dbReference type="GO" id="GO:0019915">
    <property type="term" value="P:lipid storage"/>
    <property type="evidence" value="ECO:0007669"/>
    <property type="project" value="TreeGrafter"/>
</dbReference>
<protein>
    <recommendedName>
        <fullName evidence="6">Oleosin</fullName>
    </recommendedName>
</protein>
<comment type="subcellular location">
    <subcellularLocation>
        <location evidence="6">Lipid droplet</location>
    </subcellularLocation>
    <subcellularLocation>
        <location evidence="6">Membrane</location>
        <topology evidence="6">Multi-pass membrane protein</topology>
    </subcellularLocation>
</comment>
<evidence type="ECO:0000256" key="4">
    <source>
        <dbReference type="ARBA" id="ARBA00022989"/>
    </source>
</evidence>
<evidence type="ECO:0000256" key="3">
    <source>
        <dbReference type="ARBA" id="ARBA00022692"/>
    </source>
</evidence>
<name>A0AAF1AFH1_DAUCS</name>
<dbReference type="InterPro" id="IPR000136">
    <property type="entry name" value="Oleosin"/>
</dbReference>
<evidence type="ECO:0000256" key="2">
    <source>
        <dbReference type="ARBA" id="ARBA00022677"/>
    </source>
</evidence>
<keyword evidence="9" id="KW-1185">Reference proteome</keyword>
<dbReference type="Pfam" id="PF01277">
    <property type="entry name" value="Oleosin"/>
    <property type="match status" value="1"/>
</dbReference>
<sequence length="144" mass="15804">MAHHRHHHHHQQSHKVVKATTALTLTGSLLVLSALTLSATIIGLVLATPVFVIFSPVLVPAAITIFLLAAGVFTAGGLGITATFVFSWMYNNLLSSTRACITSLPSDTSHPMHHFFTLYIHHLSHNKYSSLSSAFYKFIYTLHL</sequence>
<dbReference type="PROSITE" id="PS00811">
    <property type="entry name" value="OLEOSINS"/>
    <property type="match status" value="1"/>
</dbReference>
<dbReference type="AlphaFoldDB" id="A0AAF1AFH1"/>
<feature type="transmembrane region" description="Helical" evidence="7">
    <location>
        <begin position="60"/>
        <end position="88"/>
    </location>
</feature>
<keyword evidence="2 6" id="KW-0551">Lipid droplet</keyword>
<gene>
    <name evidence="8" type="ORF">DCAR_0100429</name>
</gene>
<evidence type="ECO:0000256" key="1">
    <source>
        <dbReference type="ARBA" id="ARBA00010858"/>
    </source>
</evidence>
<feature type="transmembrane region" description="Helical" evidence="7">
    <location>
        <begin position="21"/>
        <end position="54"/>
    </location>
</feature>
<evidence type="ECO:0000313" key="8">
    <source>
        <dbReference type="EMBL" id="WOG81283.1"/>
    </source>
</evidence>
<organism evidence="8 9">
    <name type="scientific">Daucus carota subsp. sativus</name>
    <name type="common">Carrot</name>
    <dbReference type="NCBI Taxonomy" id="79200"/>
    <lineage>
        <taxon>Eukaryota</taxon>
        <taxon>Viridiplantae</taxon>
        <taxon>Streptophyta</taxon>
        <taxon>Embryophyta</taxon>
        <taxon>Tracheophyta</taxon>
        <taxon>Spermatophyta</taxon>
        <taxon>Magnoliopsida</taxon>
        <taxon>eudicotyledons</taxon>
        <taxon>Gunneridae</taxon>
        <taxon>Pentapetalae</taxon>
        <taxon>asterids</taxon>
        <taxon>campanulids</taxon>
        <taxon>Apiales</taxon>
        <taxon>Apiaceae</taxon>
        <taxon>Apioideae</taxon>
        <taxon>Scandiceae</taxon>
        <taxon>Daucinae</taxon>
        <taxon>Daucus</taxon>
        <taxon>Daucus sect. Daucus</taxon>
    </lineage>
</organism>
<dbReference type="GO" id="GO:0005576">
    <property type="term" value="C:extracellular region"/>
    <property type="evidence" value="ECO:0007669"/>
    <property type="project" value="TreeGrafter"/>
</dbReference>
<keyword evidence="3 7" id="KW-0812">Transmembrane</keyword>
<accession>A0AAF1AFH1</accession>
<evidence type="ECO:0000256" key="6">
    <source>
        <dbReference type="RuleBase" id="RU000540"/>
    </source>
</evidence>
<dbReference type="GO" id="GO:0048608">
    <property type="term" value="P:reproductive structure development"/>
    <property type="evidence" value="ECO:0007669"/>
    <property type="project" value="UniProtKB-ARBA"/>
</dbReference>
<comment type="similarity">
    <text evidence="1 6">Belongs to the oleosin family.</text>
</comment>
<dbReference type="EMBL" id="CP093343">
    <property type="protein sequence ID" value="WOG81283.1"/>
    <property type="molecule type" value="Genomic_DNA"/>
</dbReference>
<evidence type="ECO:0000256" key="7">
    <source>
        <dbReference type="SAM" id="Phobius"/>
    </source>
</evidence>
<dbReference type="GO" id="GO:0016020">
    <property type="term" value="C:membrane"/>
    <property type="evidence" value="ECO:0007669"/>
    <property type="project" value="UniProtKB-SubCell"/>
</dbReference>
<dbReference type="GO" id="GO:0012511">
    <property type="term" value="C:monolayer-surrounded lipid storage body"/>
    <property type="evidence" value="ECO:0007669"/>
    <property type="project" value="InterPro"/>
</dbReference>
<dbReference type="PANTHER" id="PTHR33203">
    <property type="entry name" value="OLEOSIN"/>
    <property type="match status" value="1"/>
</dbReference>
<keyword evidence="5 7" id="KW-0472">Membrane</keyword>
<dbReference type="Proteomes" id="UP000077755">
    <property type="component" value="Chromosome 1"/>
</dbReference>
<dbReference type="GO" id="GO:0009791">
    <property type="term" value="P:post-embryonic development"/>
    <property type="evidence" value="ECO:0007669"/>
    <property type="project" value="UniProtKB-ARBA"/>
</dbReference>
<proteinExistence type="inferred from homology"/>
<dbReference type="PANTHER" id="PTHR33203:SF31">
    <property type="entry name" value="OLEOSIN"/>
    <property type="match status" value="1"/>
</dbReference>